<dbReference type="NCBIfam" id="TIGR01965">
    <property type="entry name" value="VCBS_repeat"/>
    <property type="match status" value="1"/>
</dbReference>
<protein>
    <recommendedName>
        <fullName evidence="1">Dystroglycan-type cadherin-like domain-containing protein</fullName>
    </recommendedName>
</protein>
<feature type="non-terminal residue" evidence="2">
    <location>
        <position position="180"/>
    </location>
</feature>
<dbReference type="SMART" id="SM00736">
    <property type="entry name" value="CADG"/>
    <property type="match status" value="2"/>
</dbReference>
<feature type="non-terminal residue" evidence="2">
    <location>
        <position position="1"/>
    </location>
</feature>
<name>A0A382W7C5_9ZZZZ</name>
<gene>
    <name evidence="2" type="ORF">METZ01_LOCUS406882</name>
</gene>
<dbReference type="Pfam" id="PF05345">
    <property type="entry name" value="He_PIG"/>
    <property type="match status" value="2"/>
</dbReference>
<feature type="domain" description="Dystroglycan-type cadherin-like" evidence="1">
    <location>
        <begin position="55"/>
        <end position="143"/>
    </location>
</feature>
<dbReference type="InterPro" id="IPR006644">
    <property type="entry name" value="Cadg"/>
</dbReference>
<organism evidence="2">
    <name type="scientific">marine metagenome</name>
    <dbReference type="NCBI Taxonomy" id="408172"/>
    <lineage>
        <taxon>unclassified sequences</taxon>
        <taxon>metagenomes</taxon>
        <taxon>ecological metagenomes</taxon>
    </lineage>
</organism>
<dbReference type="GO" id="GO:0005509">
    <property type="term" value="F:calcium ion binding"/>
    <property type="evidence" value="ECO:0007669"/>
    <property type="project" value="InterPro"/>
</dbReference>
<sequence>VPSWLTCTAGALSGTPTNDEVGSHSVVITASDVAGATATDTFTITVANTNDAPTITSTAVTSATEDAAYSYTTTASDVDSGDVVTLACTTVPSWLTCTAGALSGTPADANVGSHSVVITASDVAGAAATDSFTITVANTNDAPAISSTAVTAASEDAAYSYAITTSDDDSDSSDSWTITS</sequence>
<proteinExistence type="predicted"/>
<accession>A0A382W7C5</accession>
<dbReference type="Gene3D" id="2.60.40.10">
    <property type="entry name" value="Immunoglobulins"/>
    <property type="match status" value="2"/>
</dbReference>
<dbReference type="EMBL" id="UINC01157181">
    <property type="protein sequence ID" value="SVD54028.1"/>
    <property type="molecule type" value="Genomic_DNA"/>
</dbReference>
<dbReference type="InterPro" id="IPR015919">
    <property type="entry name" value="Cadherin-like_sf"/>
</dbReference>
<dbReference type="InterPro" id="IPR013783">
    <property type="entry name" value="Ig-like_fold"/>
</dbReference>
<dbReference type="GO" id="GO:0016020">
    <property type="term" value="C:membrane"/>
    <property type="evidence" value="ECO:0007669"/>
    <property type="project" value="InterPro"/>
</dbReference>
<dbReference type="AlphaFoldDB" id="A0A382W7C5"/>
<feature type="domain" description="Dystroglycan-type cadherin-like" evidence="1">
    <location>
        <begin position="2"/>
        <end position="53"/>
    </location>
</feature>
<dbReference type="SUPFAM" id="SSF49313">
    <property type="entry name" value="Cadherin-like"/>
    <property type="match status" value="2"/>
</dbReference>
<evidence type="ECO:0000259" key="1">
    <source>
        <dbReference type="SMART" id="SM00736"/>
    </source>
</evidence>
<dbReference type="InterPro" id="IPR010221">
    <property type="entry name" value="VCBS_dom"/>
</dbReference>
<reference evidence="2" key="1">
    <citation type="submission" date="2018-05" db="EMBL/GenBank/DDBJ databases">
        <authorList>
            <person name="Lanie J.A."/>
            <person name="Ng W.-L."/>
            <person name="Kazmierczak K.M."/>
            <person name="Andrzejewski T.M."/>
            <person name="Davidsen T.M."/>
            <person name="Wayne K.J."/>
            <person name="Tettelin H."/>
            <person name="Glass J.I."/>
            <person name="Rusch D."/>
            <person name="Podicherti R."/>
            <person name="Tsui H.-C.T."/>
            <person name="Winkler M.E."/>
        </authorList>
    </citation>
    <scope>NUCLEOTIDE SEQUENCE</scope>
</reference>
<evidence type="ECO:0000313" key="2">
    <source>
        <dbReference type="EMBL" id="SVD54028.1"/>
    </source>
</evidence>
<dbReference type="PANTHER" id="PTHR34720:SF9">
    <property type="entry name" value="BLR4714 PROTEIN"/>
    <property type="match status" value="1"/>
</dbReference>
<dbReference type="PANTHER" id="PTHR34720">
    <property type="entry name" value="MICROCYSTIN DEPENDENT PROTEIN"/>
    <property type="match status" value="1"/>
</dbReference>